<dbReference type="Proteomes" id="UP000646523">
    <property type="component" value="Unassembled WGS sequence"/>
</dbReference>
<organism evidence="1 2">
    <name type="scientific">Nonomuraea cavernae</name>
    <dbReference type="NCBI Taxonomy" id="2045107"/>
    <lineage>
        <taxon>Bacteria</taxon>
        <taxon>Bacillati</taxon>
        <taxon>Actinomycetota</taxon>
        <taxon>Actinomycetes</taxon>
        <taxon>Streptosporangiales</taxon>
        <taxon>Streptosporangiaceae</taxon>
        <taxon>Nonomuraea</taxon>
    </lineage>
</organism>
<keyword evidence="2" id="KW-1185">Reference proteome</keyword>
<evidence type="ECO:0000313" key="1">
    <source>
        <dbReference type="EMBL" id="GGO74609.1"/>
    </source>
</evidence>
<comment type="caution">
    <text evidence="1">The sequence shown here is derived from an EMBL/GenBank/DDBJ whole genome shotgun (WGS) entry which is preliminary data.</text>
</comment>
<name>A0A918DNC4_9ACTN</name>
<protein>
    <submittedName>
        <fullName evidence="1">Uncharacterized protein</fullName>
    </submittedName>
</protein>
<proteinExistence type="predicted"/>
<evidence type="ECO:0000313" key="2">
    <source>
        <dbReference type="Proteomes" id="UP000646523"/>
    </source>
</evidence>
<reference evidence="1" key="1">
    <citation type="journal article" date="2014" name="Int. J. Syst. Evol. Microbiol.">
        <title>Complete genome sequence of Corynebacterium casei LMG S-19264T (=DSM 44701T), isolated from a smear-ripened cheese.</title>
        <authorList>
            <consortium name="US DOE Joint Genome Institute (JGI-PGF)"/>
            <person name="Walter F."/>
            <person name="Albersmeier A."/>
            <person name="Kalinowski J."/>
            <person name="Ruckert C."/>
        </authorList>
    </citation>
    <scope>NUCLEOTIDE SEQUENCE</scope>
    <source>
        <strain evidence="1">CGMCC 4.7368</strain>
    </source>
</reference>
<sequence length="65" mass="6837">MRCAGICDLKSQVNEPNKASRLANSNALRAWEPIAGTPTPRNSSYSSVTEPPAAAIFSFAAAEKA</sequence>
<dbReference type="EMBL" id="BMNH01000015">
    <property type="protein sequence ID" value="GGO74609.1"/>
    <property type="molecule type" value="Genomic_DNA"/>
</dbReference>
<dbReference type="AlphaFoldDB" id="A0A918DNC4"/>
<gene>
    <name evidence="1" type="ORF">GCM10012289_47690</name>
</gene>
<reference evidence="1" key="2">
    <citation type="submission" date="2020-09" db="EMBL/GenBank/DDBJ databases">
        <authorList>
            <person name="Sun Q."/>
            <person name="Zhou Y."/>
        </authorList>
    </citation>
    <scope>NUCLEOTIDE SEQUENCE</scope>
    <source>
        <strain evidence="1">CGMCC 4.7368</strain>
    </source>
</reference>
<accession>A0A918DNC4</accession>